<comment type="caution">
    <text evidence="2">The sequence shown here is derived from an EMBL/GenBank/DDBJ whole genome shotgun (WGS) entry which is preliminary data.</text>
</comment>
<reference evidence="2" key="1">
    <citation type="journal article" date="2022" name="bioRxiv">
        <title>Sequencing and chromosome-scale assembly of the giantPleurodeles waltlgenome.</title>
        <authorList>
            <person name="Brown T."/>
            <person name="Elewa A."/>
            <person name="Iarovenko S."/>
            <person name="Subramanian E."/>
            <person name="Araus A.J."/>
            <person name="Petzold A."/>
            <person name="Susuki M."/>
            <person name="Suzuki K.-i.T."/>
            <person name="Hayashi T."/>
            <person name="Toyoda A."/>
            <person name="Oliveira C."/>
            <person name="Osipova E."/>
            <person name="Leigh N.D."/>
            <person name="Simon A."/>
            <person name="Yun M.H."/>
        </authorList>
    </citation>
    <scope>NUCLEOTIDE SEQUENCE</scope>
    <source>
        <strain evidence="2">20211129_DDA</strain>
        <tissue evidence="2">Liver</tissue>
    </source>
</reference>
<sequence length="198" mass="21774">MVKRICGFGNITPILAGLLGSRENHGDEDAIAITGNPDIQVPVVIERDNGLHTLRALRTEDAEEEDAEKGGRRQNPSRRPQEEEQKNPSPGDTTTGKEGPEERKLRHVPGGTWLNQSRSWDGVCSRELESPTTSHVKPGTESRFSEPCENDNKDIGNPDERIPDPLPENHGDEDAIAITGNPDIWVPGVIERDNGLHT</sequence>
<organism evidence="2 3">
    <name type="scientific">Pleurodeles waltl</name>
    <name type="common">Iberian ribbed newt</name>
    <dbReference type="NCBI Taxonomy" id="8319"/>
    <lineage>
        <taxon>Eukaryota</taxon>
        <taxon>Metazoa</taxon>
        <taxon>Chordata</taxon>
        <taxon>Craniata</taxon>
        <taxon>Vertebrata</taxon>
        <taxon>Euteleostomi</taxon>
        <taxon>Amphibia</taxon>
        <taxon>Batrachia</taxon>
        <taxon>Caudata</taxon>
        <taxon>Salamandroidea</taxon>
        <taxon>Salamandridae</taxon>
        <taxon>Pleurodelinae</taxon>
        <taxon>Pleurodeles</taxon>
    </lineage>
</organism>
<evidence type="ECO:0000256" key="1">
    <source>
        <dbReference type="SAM" id="MobiDB-lite"/>
    </source>
</evidence>
<feature type="region of interest" description="Disordered" evidence="1">
    <location>
        <begin position="57"/>
        <end position="179"/>
    </location>
</feature>
<feature type="compositionally biased region" description="Basic and acidic residues" evidence="1">
    <location>
        <begin position="138"/>
        <end position="173"/>
    </location>
</feature>
<name>A0AAV7KPT3_PLEWA</name>
<evidence type="ECO:0000313" key="3">
    <source>
        <dbReference type="Proteomes" id="UP001066276"/>
    </source>
</evidence>
<protein>
    <submittedName>
        <fullName evidence="2">Uncharacterized protein</fullName>
    </submittedName>
</protein>
<dbReference type="AlphaFoldDB" id="A0AAV7KPT3"/>
<evidence type="ECO:0000313" key="2">
    <source>
        <dbReference type="EMBL" id="KAJ1081341.1"/>
    </source>
</evidence>
<feature type="compositionally biased region" description="Polar residues" evidence="1">
    <location>
        <begin position="87"/>
        <end position="96"/>
    </location>
</feature>
<dbReference type="EMBL" id="JANPWB010000016">
    <property type="protein sequence ID" value="KAJ1081341.1"/>
    <property type="molecule type" value="Genomic_DNA"/>
</dbReference>
<gene>
    <name evidence="2" type="ORF">NDU88_001523</name>
</gene>
<keyword evidence="3" id="KW-1185">Reference proteome</keyword>
<dbReference type="Proteomes" id="UP001066276">
    <property type="component" value="Chromosome 12"/>
</dbReference>
<accession>A0AAV7KPT3</accession>
<proteinExistence type="predicted"/>